<keyword evidence="1" id="KW-0479">Metal-binding</keyword>
<dbReference type="KEGG" id="rmb:K529_001890"/>
<feature type="domain" description="Fumarylacetoacetase-like C-terminal" evidence="2">
    <location>
        <begin position="32"/>
        <end position="231"/>
    </location>
</feature>
<evidence type="ECO:0000313" key="4">
    <source>
        <dbReference type="Proteomes" id="UP000013243"/>
    </source>
</evidence>
<dbReference type="GO" id="GO:0018773">
    <property type="term" value="F:acetylpyruvate hydrolase activity"/>
    <property type="evidence" value="ECO:0007669"/>
    <property type="project" value="TreeGrafter"/>
</dbReference>
<dbReference type="STRING" id="1265309.K529_001890"/>
<dbReference type="EMBL" id="CP015230">
    <property type="protein sequence ID" value="ANP39505.1"/>
    <property type="molecule type" value="Genomic_DNA"/>
</dbReference>
<gene>
    <name evidence="3" type="ORF">K529_001890</name>
</gene>
<evidence type="ECO:0000259" key="2">
    <source>
        <dbReference type="Pfam" id="PF01557"/>
    </source>
</evidence>
<dbReference type="InterPro" id="IPR036663">
    <property type="entry name" value="Fumarylacetoacetase_C_sf"/>
</dbReference>
<dbReference type="GO" id="GO:0046872">
    <property type="term" value="F:metal ion binding"/>
    <property type="evidence" value="ECO:0007669"/>
    <property type="project" value="UniProtKB-KW"/>
</dbReference>
<dbReference type="PANTHER" id="PTHR11820">
    <property type="entry name" value="ACYLPYRUVASE"/>
    <property type="match status" value="1"/>
</dbReference>
<dbReference type="Pfam" id="PF01557">
    <property type="entry name" value="FAA_hydrolase"/>
    <property type="match status" value="1"/>
</dbReference>
<dbReference type="Gene3D" id="3.90.850.10">
    <property type="entry name" value="Fumarylacetoacetase-like, C-terminal domain"/>
    <property type="match status" value="1"/>
</dbReference>
<dbReference type="RefSeq" id="WP_005614361.1">
    <property type="nucleotide sequence ID" value="NZ_CP015230.1"/>
</dbReference>
<dbReference type="GeneID" id="28248544"/>
<accession>A0A1B0ZYU4</accession>
<dbReference type="AlphaFoldDB" id="A0A1B0ZYU4"/>
<proteinExistence type="predicted"/>
<organism evidence="3 4">
    <name type="scientific">Tritonibacter mobilis F1926</name>
    <dbReference type="NCBI Taxonomy" id="1265309"/>
    <lineage>
        <taxon>Bacteria</taxon>
        <taxon>Pseudomonadati</taxon>
        <taxon>Pseudomonadota</taxon>
        <taxon>Alphaproteobacteria</taxon>
        <taxon>Rhodobacterales</taxon>
        <taxon>Paracoccaceae</taxon>
        <taxon>Tritonibacter</taxon>
    </lineage>
</organism>
<dbReference type="SUPFAM" id="SSF56529">
    <property type="entry name" value="FAH"/>
    <property type="match status" value="1"/>
</dbReference>
<evidence type="ECO:0000313" key="3">
    <source>
        <dbReference type="EMBL" id="ANP39505.1"/>
    </source>
</evidence>
<dbReference type="InterPro" id="IPR011234">
    <property type="entry name" value="Fumarylacetoacetase-like_C"/>
</dbReference>
<dbReference type="OrthoDB" id="5197601at2"/>
<keyword evidence="3" id="KW-0413">Isomerase</keyword>
<dbReference type="GO" id="GO:0016853">
    <property type="term" value="F:isomerase activity"/>
    <property type="evidence" value="ECO:0007669"/>
    <property type="project" value="UniProtKB-KW"/>
</dbReference>
<protein>
    <submittedName>
        <fullName evidence="3">5-carboxymethyl-2-hydroxymuconate isomerase</fullName>
    </submittedName>
</protein>
<dbReference type="Proteomes" id="UP000013243">
    <property type="component" value="Chromosome"/>
</dbReference>
<name>A0A1B0ZYU4_9RHOB</name>
<dbReference type="PANTHER" id="PTHR11820:SF90">
    <property type="entry name" value="FLUTATHIONE S-TRANSFERASE"/>
    <property type="match status" value="1"/>
</dbReference>
<evidence type="ECO:0000256" key="1">
    <source>
        <dbReference type="ARBA" id="ARBA00022723"/>
    </source>
</evidence>
<reference evidence="3 4" key="1">
    <citation type="journal article" date="2016" name="ISME J.">
        <title>Global occurrence and heterogeneity of the Roseobacter-clade species Ruegeria mobilis.</title>
        <authorList>
            <person name="Sonnenschein E."/>
            <person name="Gram L."/>
        </authorList>
    </citation>
    <scope>NUCLEOTIDE SEQUENCE [LARGE SCALE GENOMIC DNA]</scope>
    <source>
        <strain evidence="3 4">F1926</strain>
    </source>
</reference>
<sequence>MPASQPEYVIAPPPQAALPIAGSAAVFPVRRVYCIGRNYAAHAIEMGHDPDREPPFFFQKTPDSLDTSGRFPYPVMSNDVHHEAELLVALGKGGQSIAQEDALDHVWGYALALDMTRRDLQGVAKKAGRPWEIGKSFEHAAPVAPLTPASTLGHPEAGELTLMVNGEPRQQGDLNQMIWKIPEMIAHLSQYYTLAAGDVILTGTPSGVGPVVPGDRLELTYEGLTPLVVQVT</sequence>